<keyword evidence="3" id="KW-0488">Methylation</keyword>
<dbReference type="GO" id="GO:0003924">
    <property type="term" value="F:GTPase activity"/>
    <property type="evidence" value="ECO:0007669"/>
    <property type="project" value="InterPro"/>
</dbReference>
<dbReference type="AlphaFoldDB" id="C1C1Q2"/>
<dbReference type="EMBL" id="BT080781">
    <property type="protein sequence ID" value="ACO15205.1"/>
    <property type="molecule type" value="mRNA"/>
</dbReference>
<keyword evidence="7" id="KW-0449">Lipoprotein</keyword>
<dbReference type="InterPro" id="IPR003578">
    <property type="entry name" value="Small_GTPase_Rho"/>
</dbReference>
<dbReference type="PROSITE" id="PS51419">
    <property type="entry name" value="RAB"/>
    <property type="match status" value="1"/>
</dbReference>
<keyword evidence="6" id="KW-0472">Membrane</keyword>
<organism evidence="10">
    <name type="scientific">Caligus clemensi</name>
    <name type="common">Sea louse</name>
    <dbReference type="NCBI Taxonomy" id="344056"/>
    <lineage>
        <taxon>Eukaryota</taxon>
        <taxon>Metazoa</taxon>
        <taxon>Ecdysozoa</taxon>
        <taxon>Arthropoda</taxon>
        <taxon>Crustacea</taxon>
        <taxon>Multicrustacea</taxon>
        <taxon>Hexanauplia</taxon>
        <taxon>Copepoda</taxon>
        <taxon>Siphonostomatoida</taxon>
        <taxon>Caligidae</taxon>
        <taxon>Caligus</taxon>
    </lineage>
</organism>
<reference evidence="10" key="1">
    <citation type="submission" date="2009-03" db="EMBL/GenBank/DDBJ databases">
        <title>Caligus clemensi ESTs and full-length cDNAs.</title>
        <authorList>
            <person name="Yasuike M."/>
            <person name="von Schalburg K."/>
            <person name="Cooper G."/>
            <person name="Leong J."/>
            <person name="Jones S.R.M."/>
            <person name="Koop B.F."/>
        </authorList>
    </citation>
    <scope>NUCLEOTIDE SEQUENCE</scope>
    <source>
        <tissue evidence="10">Whole</tissue>
    </source>
</reference>
<feature type="region of interest" description="Disordered" evidence="9">
    <location>
        <begin position="190"/>
        <end position="209"/>
    </location>
</feature>
<evidence type="ECO:0000256" key="1">
    <source>
        <dbReference type="ARBA" id="ARBA00004193"/>
    </source>
</evidence>
<evidence type="ECO:0000256" key="2">
    <source>
        <dbReference type="ARBA" id="ARBA00022475"/>
    </source>
</evidence>
<dbReference type="GO" id="GO:0035099">
    <property type="term" value="P:hemocyte migration"/>
    <property type="evidence" value="ECO:0007669"/>
    <property type="project" value="UniProtKB-ARBA"/>
</dbReference>
<dbReference type="GO" id="GO:0007264">
    <property type="term" value="P:small GTPase-mediated signal transduction"/>
    <property type="evidence" value="ECO:0007669"/>
    <property type="project" value="InterPro"/>
</dbReference>
<evidence type="ECO:0000256" key="4">
    <source>
        <dbReference type="ARBA" id="ARBA00022741"/>
    </source>
</evidence>
<dbReference type="GO" id="GO:0003006">
    <property type="term" value="P:developmental process involved in reproduction"/>
    <property type="evidence" value="ECO:0007669"/>
    <property type="project" value="UniProtKB-ARBA"/>
</dbReference>
<dbReference type="GO" id="GO:0005525">
    <property type="term" value="F:GTP binding"/>
    <property type="evidence" value="ECO:0007669"/>
    <property type="project" value="UniProtKB-KW"/>
</dbReference>
<dbReference type="SMART" id="SM00175">
    <property type="entry name" value="RAB"/>
    <property type="match status" value="1"/>
</dbReference>
<dbReference type="GO" id="GO:0005886">
    <property type="term" value="C:plasma membrane"/>
    <property type="evidence" value="ECO:0007669"/>
    <property type="project" value="UniProtKB-SubCell"/>
</dbReference>
<dbReference type="SUPFAM" id="SSF52540">
    <property type="entry name" value="P-loop containing nucleoside triphosphate hydrolases"/>
    <property type="match status" value="1"/>
</dbReference>
<dbReference type="InterPro" id="IPR027417">
    <property type="entry name" value="P-loop_NTPase"/>
</dbReference>
<dbReference type="PRINTS" id="PR00449">
    <property type="entry name" value="RASTRNSFRMNG"/>
</dbReference>
<dbReference type="SMART" id="SM00174">
    <property type="entry name" value="RHO"/>
    <property type="match status" value="1"/>
</dbReference>
<evidence type="ECO:0000256" key="7">
    <source>
        <dbReference type="ARBA" id="ARBA00023288"/>
    </source>
</evidence>
<dbReference type="GO" id="GO:0022412">
    <property type="term" value="P:cellular process involved in reproduction in multicellular organism"/>
    <property type="evidence" value="ECO:0007669"/>
    <property type="project" value="UniProtKB-ARBA"/>
</dbReference>
<evidence type="ECO:0000313" key="10">
    <source>
        <dbReference type="EMBL" id="ACO15205.1"/>
    </source>
</evidence>
<dbReference type="NCBIfam" id="TIGR00231">
    <property type="entry name" value="small_GTP"/>
    <property type="match status" value="1"/>
</dbReference>
<dbReference type="Pfam" id="PF00071">
    <property type="entry name" value="Ras"/>
    <property type="match status" value="1"/>
</dbReference>
<keyword evidence="4" id="KW-0547">Nucleotide-binding</keyword>
<proteinExistence type="evidence at transcript level"/>
<evidence type="ECO:0000256" key="8">
    <source>
        <dbReference type="ARBA" id="ARBA00023306"/>
    </source>
</evidence>
<dbReference type="FunFam" id="3.40.50.300:FF:000236">
    <property type="entry name" value="Cell division control protein 42"/>
    <property type="match status" value="1"/>
</dbReference>
<evidence type="ECO:0000256" key="5">
    <source>
        <dbReference type="ARBA" id="ARBA00023134"/>
    </source>
</evidence>
<sequence length="209" mass="23180">MTEFDPKTIKCVVVGDGAVGKTCMLISYATDKFPQEYVPTVFDNYMVNVMIGEEPYTLGLFDTAGQEDYDNLRHLCYPNTDIFLVCFSVIRPSSFANVRQKWASEVKKHYKGAPILLVGTQIDLREDERTRESLTKSKQRPISSDMGCSLAKEIGAVRYAECSAMTQEGLKDVFDEAIIAVVNRLEAGGKEAGNNNNSSSSLRTCCKAM</sequence>
<evidence type="ECO:0000256" key="9">
    <source>
        <dbReference type="SAM" id="MobiDB-lite"/>
    </source>
</evidence>
<dbReference type="SMART" id="SM00173">
    <property type="entry name" value="RAS"/>
    <property type="match status" value="1"/>
</dbReference>
<dbReference type="GO" id="GO:0001667">
    <property type="term" value="P:ameboidal-type cell migration"/>
    <property type="evidence" value="ECO:0007669"/>
    <property type="project" value="UniProtKB-ARBA"/>
</dbReference>
<comment type="subcellular location">
    <subcellularLocation>
        <location evidence="1">Cell membrane</location>
        <topology evidence="1">Lipid-anchor</topology>
    </subcellularLocation>
</comment>
<name>C1C1Q2_CALCM</name>
<protein>
    <submittedName>
        <fullName evidence="10">Cell division control protein 42 homolog</fullName>
    </submittedName>
</protein>
<dbReference type="PROSITE" id="PS51420">
    <property type="entry name" value="RHO"/>
    <property type="match status" value="1"/>
</dbReference>
<dbReference type="GO" id="GO:0051301">
    <property type="term" value="P:cell division"/>
    <property type="evidence" value="ECO:0007669"/>
    <property type="project" value="UniProtKB-KW"/>
</dbReference>
<keyword evidence="2" id="KW-1003">Cell membrane</keyword>
<dbReference type="GO" id="GO:0051286">
    <property type="term" value="C:cell tip"/>
    <property type="evidence" value="ECO:0007669"/>
    <property type="project" value="UniProtKB-ARBA"/>
</dbReference>
<dbReference type="Gene3D" id="3.40.50.300">
    <property type="entry name" value="P-loop containing nucleotide triphosphate hydrolases"/>
    <property type="match status" value="1"/>
</dbReference>
<accession>C1C1Q2</accession>
<dbReference type="InterPro" id="IPR005225">
    <property type="entry name" value="Small_GTP-bd"/>
</dbReference>
<keyword evidence="10" id="KW-0132">Cell division</keyword>
<dbReference type="GO" id="GO:0005938">
    <property type="term" value="C:cell cortex"/>
    <property type="evidence" value="ECO:0007669"/>
    <property type="project" value="UniProtKB-ARBA"/>
</dbReference>
<keyword evidence="8" id="KW-0131">Cell cycle</keyword>
<evidence type="ECO:0000256" key="3">
    <source>
        <dbReference type="ARBA" id="ARBA00022481"/>
    </source>
</evidence>
<dbReference type="InterPro" id="IPR001806">
    <property type="entry name" value="Small_GTPase"/>
</dbReference>
<dbReference type="PROSITE" id="PS51421">
    <property type="entry name" value="RAS"/>
    <property type="match status" value="1"/>
</dbReference>
<gene>
    <name evidence="10" type="primary">CDC42</name>
</gene>
<keyword evidence="5" id="KW-0342">GTP-binding</keyword>
<dbReference type="GO" id="GO:0035006">
    <property type="term" value="P:melanization defense response"/>
    <property type="evidence" value="ECO:0007669"/>
    <property type="project" value="UniProtKB-ARBA"/>
</dbReference>
<evidence type="ECO:0000256" key="6">
    <source>
        <dbReference type="ARBA" id="ARBA00023136"/>
    </source>
</evidence>
<dbReference type="PANTHER" id="PTHR24072">
    <property type="entry name" value="RHO FAMILY GTPASE"/>
    <property type="match status" value="1"/>
</dbReference>